<feature type="transmembrane region" description="Helical" evidence="7">
    <location>
        <begin position="197"/>
        <end position="215"/>
    </location>
</feature>
<dbReference type="InterPro" id="IPR002524">
    <property type="entry name" value="Cation_efflux"/>
</dbReference>
<dbReference type="PANTHER" id="PTHR43840:SF15">
    <property type="entry name" value="MITOCHONDRIAL METAL TRANSPORTER 1-RELATED"/>
    <property type="match status" value="1"/>
</dbReference>
<accession>A0ABU5MSS4</accession>
<gene>
    <name evidence="10" type="ORF">P9H32_00730</name>
</gene>
<dbReference type="Gene3D" id="1.20.1510.10">
    <property type="entry name" value="Cation efflux protein transmembrane domain"/>
    <property type="match status" value="1"/>
</dbReference>
<protein>
    <submittedName>
        <fullName evidence="10">Cation diffusion facilitator family transporter</fullName>
    </submittedName>
</protein>
<evidence type="ECO:0000256" key="6">
    <source>
        <dbReference type="ARBA" id="ARBA00023136"/>
    </source>
</evidence>
<evidence type="ECO:0000259" key="8">
    <source>
        <dbReference type="Pfam" id="PF01545"/>
    </source>
</evidence>
<keyword evidence="3" id="KW-0813">Transport</keyword>
<proteinExistence type="inferred from homology"/>
<dbReference type="InterPro" id="IPR027470">
    <property type="entry name" value="Cation_efflux_CTD"/>
</dbReference>
<keyword evidence="6 7" id="KW-0472">Membrane</keyword>
<dbReference type="PANTHER" id="PTHR43840">
    <property type="entry name" value="MITOCHONDRIAL METAL TRANSPORTER 1-RELATED"/>
    <property type="match status" value="1"/>
</dbReference>
<evidence type="ECO:0000256" key="7">
    <source>
        <dbReference type="SAM" id="Phobius"/>
    </source>
</evidence>
<organism evidence="10 11">
    <name type="scientific">Pontiella agarivorans</name>
    <dbReference type="NCBI Taxonomy" id="3038953"/>
    <lineage>
        <taxon>Bacteria</taxon>
        <taxon>Pseudomonadati</taxon>
        <taxon>Kiritimatiellota</taxon>
        <taxon>Kiritimatiellia</taxon>
        <taxon>Kiritimatiellales</taxon>
        <taxon>Pontiellaceae</taxon>
        <taxon>Pontiella</taxon>
    </lineage>
</organism>
<evidence type="ECO:0000313" key="11">
    <source>
        <dbReference type="Proteomes" id="UP001290861"/>
    </source>
</evidence>
<dbReference type="Pfam" id="PF01545">
    <property type="entry name" value="Cation_efflux"/>
    <property type="match status" value="1"/>
</dbReference>
<comment type="similarity">
    <text evidence="2">Belongs to the cation diffusion facilitator (CDF) transporter (TC 2.A.4) family.</text>
</comment>
<feature type="domain" description="Cation efflux protein transmembrane" evidence="8">
    <location>
        <begin position="30"/>
        <end position="222"/>
    </location>
</feature>
<dbReference type="InterPro" id="IPR027469">
    <property type="entry name" value="Cation_efflux_TMD_sf"/>
</dbReference>
<evidence type="ECO:0000256" key="3">
    <source>
        <dbReference type="ARBA" id="ARBA00022448"/>
    </source>
</evidence>
<dbReference type="EMBL" id="JARVCO010000002">
    <property type="protein sequence ID" value="MDZ8117136.1"/>
    <property type="molecule type" value="Genomic_DNA"/>
</dbReference>
<dbReference type="SUPFAM" id="SSF160240">
    <property type="entry name" value="Cation efflux protein cytoplasmic domain-like"/>
    <property type="match status" value="1"/>
</dbReference>
<evidence type="ECO:0000256" key="5">
    <source>
        <dbReference type="ARBA" id="ARBA00022989"/>
    </source>
</evidence>
<keyword evidence="5 7" id="KW-1133">Transmembrane helix</keyword>
<feature type="transmembrane region" description="Helical" evidence="7">
    <location>
        <begin position="171"/>
        <end position="191"/>
    </location>
</feature>
<dbReference type="Pfam" id="PF16916">
    <property type="entry name" value="ZT_dimer"/>
    <property type="match status" value="1"/>
</dbReference>
<keyword evidence="11" id="KW-1185">Reference proteome</keyword>
<feature type="transmembrane region" description="Helical" evidence="7">
    <location>
        <begin position="27"/>
        <end position="46"/>
    </location>
</feature>
<evidence type="ECO:0000256" key="1">
    <source>
        <dbReference type="ARBA" id="ARBA00004141"/>
    </source>
</evidence>
<sequence>MNFLLQRVVLQDLPAESHENRTRLGMLAGWVSVVISIFMGSGKLLLGMASGSVSMLADATNNFTDAGSSLVIALGFQWSRKPRDEAHPFGHGRIEAVATLVLSLALVLVGAEVGRTGFSRLINPQPVEAPLWVLVMVGVTVAVKAWMAVFARQLARLTKSKVLEADAWNHAFDIVCTLMVLGALLCSRYGWGAVDGWTAIGVAAFILYTGISFAREAIDILLGKRPDPETVREIHDVVLEVDGVMGVHEIMVHHYGDVKMVSFHVEVDARMSLVDAHLISEDAEATVEKTFNWRALAHLDPVDRSHPFFDVLSRCVHEYLEQEDCLVDAHDLRAEGEHAPFNVSFDLVTDMETSRAEYDGIYERALQWLERRIGGQVSGVEIGIEAAVESAPMARREFQLPSSGK</sequence>
<evidence type="ECO:0000313" key="10">
    <source>
        <dbReference type="EMBL" id="MDZ8117136.1"/>
    </source>
</evidence>
<feature type="transmembrane region" description="Helical" evidence="7">
    <location>
        <begin position="131"/>
        <end position="151"/>
    </location>
</feature>
<dbReference type="SUPFAM" id="SSF161111">
    <property type="entry name" value="Cation efflux protein transmembrane domain-like"/>
    <property type="match status" value="1"/>
</dbReference>
<feature type="domain" description="Cation efflux protein cytoplasmic" evidence="9">
    <location>
        <begin position="226"/>
        <end position="301"/>
    </location>
</feature>
<dbReference type="NCBIfam" id="TIGR01297">
    <property type="entry name" value="CDF"/>
    <property type="match status" value="1"/>
</dbReference>
<comment type="caution">
    <text evidence="10">The sequence shown here is derived from an EMBL/GenBank/DDBJ whole genome shotgun (WGS) entry which is preliminary data.</text>
</comment>
<dbReference type="Gene3D" id="3.30.70.1350">
    <property type="entry name" value="Cation efflux protein, cytoplasmic domain"/>
    <property type="match status" value="1"/>
</dbReference>
<evidence type="ECO:0000256" key="4">
    <source>
        <dbReference type="ARBA" id="ARBA00022692"/>
    </source>
</evidence>
<dbReference type="InterPro" id="IPR036837">
    <property type="entry name" value="Cation_efflux_CTD_sf"/>
</dbReference>
<keyword evidence="4 7" id="KW-0812">Transmembrane</keyword>
<reference evidence="10 11" key="1">
    <citation type="journal article" date="2024" name="Appl. Environ. Microbiol.">
        <title>Pontiella agarivorans sp. nov., a novel marine anaerobic bacterium capable of degrading macroalgal polysaccharides and fixing nitrogen.</title>
        <authorList>
            <person name="Liu N."/>
            <person name="Kivenson V."/>
            <person name="Peng X."/>
            <person name="Cui Z."/>
            <person name="Lankiewicz T.S."/>
            <person name="Gosselin K.M."/>
            <person name="English C.J."/>
            <person name="Blair E.M."/>
            <person name="O'Malley M.A."/>
            <person name="Valentine D.L."/>
        </authorList>
    </citation>
    <scope>NUCLEOTIDE SEQUENCE [LARGE SCALE GENOMIC DNA]</scope>
    <source>
        <strain evidence="10 11">NLcol2</strain>
    </source>
</reference>
<feature type="transmembrane region" description="Helical" evidence="7">
    <location>
        <begin position="90"/>
        <end position="111"/>
    </location>
</feature>
<evidence type="ECO:0000259" key="9">
    <source>
        <dbReference type="Pfam" id="PF16916"/>
    </source>
</evidence>
<dbReference type="Proteomes" id="UP001290861">
    <property type="component" value="Unassembled WGS sequence"/>
</dbReference>
<comment type="subcellular location">
    <subcellularLocation>
        <location evidence="1">Membrane</location>
        <topology evidence="1">Multi-pass membrane protein</topology>
    </subcellularLocation>
</comment>
<name>A0ABU5MSS4_9BACT</name>
<evidence type="ECO:0000256" key="2">
    <source>
        <dbReference type="ARBA" id="ARBA00008114"/>
    </source>
</evidence>
<dbReference type="InterPro" id="IPR058533">
    <property type="entry name" value="Cation_efflux_TM"/>
</dbReference>
<dbReference type="InterPro" id="IPR050291">
    <property type="entry name" value="CDF_Transporter"/>
</dbReference>